<gene>
    <name evidence="1" type="ORF">TNCT_605671</name>
</gene>
<protein>
    <submittedName>
        <fullName evidence="1">Uncharacterized protein</fullName>
    </submittedName>
</protein>
<comment type="caution">
    <text evidence="1">The sequence shown here is derived from an EMBL/GenBank/DDBJ whole genome shotgun (WGS) entry which is preliminary data.</text>
</comment>
<keyword evidence="2" id="KW-1185">Reference proteome</keyword>
<name>A0A8X6HV11_TRICU</name>
<sequence length="68" mass="7308">MGQPSGKGLKSLKSQGSAKIGISYPAVMKGRYGVDAVSVKLWAQEMQNNEENCIVFFKEQGQSANDNG</sequence>
<evidence type="ECO:0000313" key="2">
    <source>
        <dbReference type="Proteomes" id="UP000887116"/>
    </source>
</evidence>
<proteinExistence type="predicted"/>
<dbReference type="AlphaFoldDB" id="A0A8X6HV11"/>
<organism evidence="1 2">
    <name type="scientific">Trichonephila clavata</name>
    <name type="common">Joro spider</name>
    <name type="synonym">Nephila clavata</name>
    <dbReference type="NCBI Taxonomy" id="2740835"/>
    <lineage>
        <taxon>Eukaryota</taxon>
        <taxon>Metazoa</taxon>
        <taxon>Ecdysozoa</taxon>
        <taxon>Arthropoda</taxon>
        <taxon>Chelicerata</taxon>
        <taxon>Arachnida</taxon>
        <taxon>Araneae</taxon>
        <taxon>Araneomorphae</taxon>
        <taxon>Entelegynae</taxon>
        <taxon>Araneoidea</taxon>
        <taxon>Nephilidae</taxon>
        <taxon>Trichonephila</taxon>
    </lineage>
</organism>
<evidence type="ECO:0000313" key="1">
    <source>
        <dbReference type="EMBL" id="GFR30646.1"/>
    </source>
</evidence>
<dbReference type="EMBL" id="BMAO01039325">
    <property type="protein sequence ID" value="GFR30646.1"/>
    <property type="molecule type" value="Genomic_DNA"/>
</dbReference>
<reference evidence="1" key="1">
    <citation type="submission" date="2020-07" db="EMBL/GenBank/DDBJ databases">
        <title>Multicomponent nature underlies the extraordinary mechanical properties of spider dragline silk.</title>
        <authorList>
            <person name="Kono N."/>
            <person name="Nakamura H."/>
            <person name="Mori M."/>
            <person name="Yoshida Y."/>
            <person name="Ohtoshi R."/>
            <person name="Malay A.D."/>
            <person name="Moran D.A.P."/>
            <person name="Tomita M."/>
            <person name="Numata K."/>
            <person name="Arakawa K."/>
        </authorList>
    </citation>
    <scope>NUCLEOTIDE SEQUENCE</scope>
</reference>
<dbReference type="Proteomes" id="UP000887116">
    <property type="component" value="Unassembled WGS sequence"/>
</dbReference>
<accession>A0A8X6HV11</accession>
<dbReference type="OrthoDB" id="6779477at2759"/>